<evidence type="ECO:0000256" key="5">
    <source>
        <dbReference type="ARBA" id="ARBA00022840"/>
    </source>
</evidence>
<dbReference type="GO" id="GO:0030983">
    <property type="term" value="F:mismatched DNA binding"/>
    <property type="evidence" value="ECO:0007669"/>
    <property type="project" value="InterPro"/>
</dbReference>
<dbReference type="SUPFAM" id="SSF160443">
    <property type="entry name" value="SMR domain-like"/>
    <property type="match status" value="1"/>
</dbReference>
<proteinExistence type="inferred from homology"/>
<evidence type="ECO:0000256" key="8">
    <source>
        <dbReference type="HAMAP-Rule" id="MF_00092"/>
    </source>
</evidence>
<dbReference type="InterPro" id="IPR002625">
    <property type="entry name" value="Smr_dom"/>
</dbReference>
<evidence type="ECO:0000313" key="13">
    <source>
        <dbReference type="Proteomes" id="UP000823897"/>
    </source>
</evidence>
<comment type="subunit">
    <text evidence="8">Homodimer. Binds to stalled ribosomes, contacting rRNA.</text>
</comment>
<dbReference type="GO" id="GO:0004519">
    <property type="term" value="F:endonuclease activity"/>
    <property type="evidence" value="ECO:0007669"/>
    <property type="project" value="UniProtKB-UniRule"/>
</dbReference>
<dbReference type="CDD" id="cd06503">
    <property type="entry name" value="ATP-synt_Fo_b"/>
    <property type="match status" value="1"/>
</dbReference>
<dbReference type="GO" id="GO:0045910">
    <property type="term" value="P:negative regulation of DNA recombination"/>
    <property type="evidence" value="ECO:0007669"/>
    <property type="project" value="InterPro"/>
</dbReference>
<dbReference type="GO" id="GO:0016887">
    <property type="term" value="F:ATP hydrolysis activity"/>
    <property type="evidence" value="ECO:0007669"/>
    <property type="project" value="InterPro"/>
</dbReference>
<sequence length="791" mass="88050">MNQKTLTKLEFDKIIALLEEEAGSFRGRQLCRRLKPMTDLGKIDTFQEQTAAAFTRIVRKGRISFGDAMPVEESMKRLEVGGALTISELLRICRLLANAARVKSYGRHDTQEDSSDCLDAYFDQLEPLTPLSSEIERCIISEDEISDDASSTLKHIRRSIGSINDKVHSTLSSLVNGSLRTYLQDPIITMRGDRYCIPVKAEYRGQVQGLIHDQSSTGSTLFIEPIAVVKLNNDLKELYAKEQEEIQAILARLSEEAAQYIEEIRADYRALTDLDFIFARGALALSMRGSRPVFNEQGRIRIREGRHPLLDQKTVVPITVSLGEDFTLLIITGPNTGGKTVSLKTVGLFTLMGQAGLHIPAGDRSELAVFHQVYADIGDEQSIEQSLSTFSSHMTNIVSFLKKVDERSLVLFDELGAGTDPTEGAALAIAILSHLHSRNIRTMATTHYSELKVYALSTPGVENACCEFDVESLRPTYRLLIGIPGKSNAFAISGKLGLPDYIIEDAKKRLSEQDVSFEDLLSDLEASRRTIEKEREEIAAYRREAESLKQQAAQRQEKLDEQRDRIIREANEKANAILREAKEVADETIRNFHKFGKENISAAEMEKERERLRKKIKDTSAASSLGSQKPKKQHKPSDFKLGESVKVLSMNLTGTVSSLPDSRGNVTVQMGILRSQVNISDLEIIEEPSPYTQKKFSRTSKGKIAMGKSLSVSPEINLLGKTVDEAVSELDKYLDDALLSHLNTVRVVHGKGTGALRKGIHEYLRRQKHVKSYHLAEFGEGDAGVTIVELG</sequence>
<accession>A0A9D2R7S8</accession>
<comment type="function">
    <text evidence="8">Acts as a ribosome collision sensor, splitting the ribosome into its 2 subunits. Detects stalled/collided 70S ribosomes which it binds and splits by an ATP-hydrolysis driven conformational change. Acts upstream of the ribosome quality control system (RQC), a ribosome-associated complex that mediates the extraction of incompletely synthesized nascent chains from stalled ribosomes and their subsequent degradation. Probably generates substrates for RQC.</text>
</comment>
<dbReference type="PROSITE" id="PS50828">
    <property type="entry name" value="SMR"/>
    <property type="match status" value="1"/>
</dbReference>
<dbReference type="PROSITE" id="PS00486">
    <property type="entry name" value="DNA_MISMATCH_REPAIR_2"/>
    <property type="match status" value="1"/>
</dbReference>
<reference evidence="12" key="1">
    <citation type="journal article" date="2021" name="PeerJ">
        <title>Extensive microbial diversity within the chicken gut microbiome revealed by metagenomics and culture.</title>
        <authorList>
            <person name="Gilroy R."/>
            <person name="Ravi A."/>
            <person name="Getino M."/>
            <person name="Pursley I."/>
            <person name="Horton D.L."/>
            <person name="Alikhan N.F."/>
            <person name="Baker D."/>
            <person name="Gharbi K."/>
            <person name="Hall N."/>
            <person name="Watson M."/>
            <person name="Adriaenssens E.M."/>
            <person name="Foster-Nyarko E."/>
            <person name="Jarju S."/>
            <person name="Secka A."/>
            <person name="Antonio M."/>
            <person name="Oren A."/>
            <person name="Chaudhuri R.R."/>
            <person name="La Ragione R."/>
            <person name="Hildebrand F."/>
            <person name="Pallen M.J."/>
        </authorList>
    </citation>
    <scope>NUCLEOTIDE SEQUENCE</scope>
    <source>
        <strain evidence="12">ChiGjej3B3-11674</strain>
    </source>
</reference>
<keyword evidence="6 8" id="KW-0694">RNA-binding</keyword>
<dbReference type="PANTHER" id="PTHR48466:SF2">
    <property type="entry name" value="OS10G0509000 PROTEIN"/>
    <property type="match status" value="1"/>
</dbReference>
<dbReference type="InterPro" id="IPR045076">
    <property type="entry name" value="MutS"/>
</dbReference>
<dbReference type="GO" id="GO:0072344">
    <property type="term" value="P:rescue of stalled ribosome"/>
    <property type="evidence" value="ECO:0007669"/>
    <property type="project" value="UniProtKB-UniRule"/>
</dbReference>
<dbReference type="GO" id="GO:0006298">
    <property type="term" value="P:mismatch repair"/>
    <property type="evidence" value="ECO:0007669"/>
    <property type="project" value="InterPro"/>
</dbReference>
<keyword evidence="8 12" id="KW-0255">Endonuclease</keyword>
<dbReference type="Gene3D" id="3.40.50.300">
    <property type="entry name" value="P-loop containing nucleotide triphosphate hydrolases"/>
    <property type="match status" value="1"/>
</dbReference>
<dbReference type="SMART" id="SM00533">
    <property type="entry name" value="MUTSd"/>
    <property type="match status" value="1"/>
</dbReference>
<feature type="region of interest" description="Disordered" evidence="10">
    <location>
        <begin position="601"/>
        <end position="639"/>
    </location>
</feature>
<comment type="similarity">
    <text evidence="8">Belongs to the DNA mismatch repair MutS family. MutS2 subfamily.</text>
</comment>
<evidence type="ECO:0000313" key="12">
    <source>
        <dbReference type="EMBL" id="HJD34306.1"/>
    </source>
</evidence>
<evidence type="ECO:0000256" key="4">
    <source>
        <dbReference type="ARBA" id="ARBA00022801"/>
    </source>
</evidence>
<dbReference type="GO" id="GO:0019843">
    <property type="term" value="F:rRNA binding"/>
    <property type="evidence" value="ECO:0007669"/>
    <property type="project" value="UniProtKB-UniRule"/>
</dbReference>
<evidence type="ECO:0000256" key="7">
    <source>
        <dbReference type="ARBA" id="ARBA00023125"/>
    </source>
</evidence>
<dbReference type="GO" id="GO:0043023">
    <property type="term" value="F:ribosomal large subunit binding"/>
    <property type="evidence" value="ECO:0007669"/>
    <property type="project" value="UniProtKB-UniRule"/>
</dbReference>
<dbReference type="Gene3D" id="3.30.1370.110">
    <property type="match status" value="1"/>
</dbReference>
<feature type="coiled-coil region" evidence="9">
    <location>
        <begin position="232"/>
        <end position="263"/>
    </location>
</feature>
<dbReference type="SMART" id="SM00534">
    <property type="entry name" value="MUTSac"/>
    <property type="match status" value="1"/>
</dbReference>
<reference evidence="12" key="2">
    <citation type="submission" date="2021-04" db="EMBL/GenBank/DDBJ databases">
        <authorList>
            <person name="Gilroy R."/>
        </authorList>
    </citation>
    <scope>NUCLEOTIDE SEQUENCE</scope>
    <source>
        <strain evidence="12">ChiGjej3B3-11674</strain>
    </source>
</reference>
<dbReference type="Proteomes" id="UP000823897">
    <property type="component" value="Unassembled WGS sequence"/>
</dbReference>
<dbReference type="Pfam" id="PF00488">
    <property type="entry name" value="MutS_V"/>
    <property type="match status" value="1"/>
</dbReference>
<dbReference type="SUPFAM" id="SSF52540">
    <property type="entry name" value="P-loop containing nucleoside triphosphate hydrolases"/>
    <property type="match status" value="1"/>
</dbReference>
<dbReference type="InterPro" id="IPR007696">
    <property type="entry name" value="DNA_mismatch_repair_MutS_core"/>
</dbReference>
<dbReference type="InterPro" id="IPR036063">
    <property type="entry name" value="Smr_dom_sf"/>
</dbReference>
<evidence type="ECO:0000256" key="1">
    <source>
        <dbReference type="ARBA" id="ARBA00022722"/>
    </source>
</evidence>
<dbReference type="SUPFAM" id="SSF48334">
    <property type="entry name" value="DNA repair protein MutS, domain III"/>
    <property type="match status" value="1"/>
</dbReference>
<keyword evidence="9" id="KW-0175">Coiled coil</keyword>
<dbReference type="GO" id="GO:0005524">
    <property type="term" value="F:ATP binding"/>
    <property type="evidence" value="ECO:0007669"/>
    <property type="project" value="UniProtKB-UniRule"/>
</dbReference>
<evidence type="ECO:0000256" key="3">
    <source>
        <dbReference type="ARBA" id="ARBA00022741"/>
    </source>
</evidence>
<dbReference type="CDD" id="cd03280">
    <property type="entry name" value="ABC_MutS2"/>
    <property type="match status" value="1"/>
</dbReference>
<dbReference type="AlphaFoldDB" id="A0A9D2R7S8"/>
<dbReference type="HAMAP" id="MF_00092">
    <property type="entry name" value="MutS2"/>
    <property type="match status" value="1"/>
</dbReference>
<dbReference type="EC" id="3.6.4.-" evidence="8"/>
<evidence type="ECO:0000259" key="11">
    <source>
        <dbReference type="PROSITE" id="PS50828"/>
    </source>
</evidence>
<keyword evidence="5 8" id="KW-0067">ATP-binding</keyword>
<dbReference type="Pfam" id="PF01713">
    <property type="entry name" value="Smr"/>
    <property type="match status" value="1"/>
</dbReference>
<dbReference type="Pfam" id="PF20297">
    <property type="entry name" value="MSSS"/>
    <property type="match status" value="1"/>
</dbReference>
<feature type="domain" description="Smr" evidence="11">
    <location>
        <begin position="716"/>
        <end position="791"/>
    </location>
</feature>
<keyword evidence="2 8" id="KW-0699">rRNA-binding</keyword>
<name>A0A9D2R7S8_9FIRM</name>
<evidence type="ECO:0000256" key="9">
    <source>
        <dbReference type="SAM" id="Coils"/>
    </source>
</evidence>
<organism evidence="12 13">
    <name type="scientific">Candidatus Mediterraneibacter tabaqchaliae</name>
    <dbReference type="NCBI Taxonomy" id="2838689"/>
    <lineage>
        <taxon>Bacteria</taxon>
        <taxon>Bacillati</taxon>
        <taxon>Bacillota</taxon>
        <taxon>Clostridia</taxon>
        <taxon>Lachnospirales</taxon>
        <taxon>Lachnospiraceae</taxon>
        <taxon>Mediterraneibacter</taxon>
    </lineage>
</organism>
<dbReference type="InterPro" id="IPR005747">
    <property type="entry name" value="MutS2"/>
</dbReference>
<dbReference type="EMBL" id="DWUV01000131">
    <property type="protein sequence ID" value="HJD34306.1"/>
    <property type="molecule type" value="Genomic_DNA"/>
</dbReference>
<keyword evidence="3 8" id="KW-0547">Nucleotide-binding</keyword>
<dbReference type="InterPro" id="IPR027417">
    <property type="entry name" value="P-loop_NTPase"/>
</dbReference>
<dbReference type="InterPro" id="IPR000432">
    <property type="entry name" value="DNA_mismatch_repair_MutS_C"/>
</dbReference>
<dbReference type="InterPro" id="IPR036187">
    <property type="entry name" value="DNA_mismatch_repair_MutS_sf"/>
</dbReference>
<dbReference type="EC" id="3.1.-.-" evidence="8"/>
<gene>
    <name evidence="8" type="primary">mutS2</name>
    <name evidence="8" type="synonym">rqcU</name>
    <name evidence="12" type="ORF">H9911_07195</name>
</gene>
<dbReference type="SMART" id="SM00463">
    <property type="entry name" value="SMR"/>
    <property type="match status" value="1"/>
</dbReference>
<comment type="caution">
    <text evidence="12">The sequence shown here is derived from an EMBL/GenBank/DDBJ whole genome shotgun (WGS) entry which is preliminary data.</text>
</comment>
<keyword evidence="4 8" id="KW-0378">Hydrolase</keyword>
<dbReference type="PANTHER" id="PTHR48466">
    <property type="entry name" value="OS10G0509000 PROTEIN-RELATED"/>
    <property type="match status" value="1"/>
</dbReference>
<evidence type="ECO:0000256" key="10">
    <source>
        <dbReference type="SAM" id="MobiDB-lite"/>
    </source>
</evidence>
<dbReference type="GO" id="GO:0140664">
    <property type="term" value="F:ATP-dependent DNA damage sensor activity"/>
    <property type="evidence" value="ECO:0007669"/>
    <property type="project" value="InterPro"/>
</dbReference>
<dbReference type="NCBIfam" id="TIGR01069">
    <property type="entry name" value="mutS2"/>
    <property type="match status" value="1"/>
</dbReference>
<evidence type="ECO:0000256" key="2">
    <source>
        <dbReference type="ARBA" id="ARBA00022730"/>
    </source>
</evidence>
<dbReference type="PIRSF" id="PIRSF005814">
    <property type="entry name" value="MutS_YshD"/>
    <property type="match status" value="1"/>
</dbReference>
<protein>
    <recommendedName>
        <fullName evidence="8">Endonuclease MutS2</fullName>
        <ecNumber evidence="8">3.1.-.-</ecNumber>
    </recommendedName>
    <alternativeName>
        <fullName evidence="8">Ribosome-associated protein quality control-upstream factor</fullName>
        <shortName evidence="8">RQC-upstream factor</shortName>
        <shortName evidence="8">RqcU</shortName>
        <ecNumber evidence="8">3.6.4.-</ecNumber>
    </alternativeName>
</protein>
<dbReference type="InterPro" id="IPR046893">
    <property type="entry name" value="MSSS"/>
</dbReference>
<dbReference type="FunFam" id="3.40.50.300:FF:000830">
    <property type="entry name" value="Endonuclease MutS2"/>
    <property type="match status" value="1"/>
</dbReference>
<keyword evidence="1 8" id="KW-0540">Nuclease</keyword>
<feature type="binding site" evidence="8">
    <location>
        <begin position="333"/>
        <end position="340"/>
    </location>
    <ligand>
        <name>ATP</name>
        <dbReference type="ChEBI" id="CHEBI:30616"/>
    </ligand>
</feature>
<comment type="function">
    <text evidence="8">Endonuclease that is involved in the suppression of homologous recombination and thus may have a key role in the control of bacterial genetic diversity.</text>
</comment>
<keyword evidence="7 8" id="KW-0238">DNA-binding</keyword>
<evidence type="ECO:0000256" key="6">
    <source>
        <dbReference type="ARBA" id="ARBA00022884"/>
    </source>
</evidence>